<protein>
    <recommendedName>
        <fullName evidence="4">Beta-amylase</fullName>
        <ecNumber evidence="4">3.2.1.2</ecNumber>
    </recommendedName>
</protein>
<keyword evidence="3 4" id="KW-0624">Polysaccharide degradation</keyword>
<organism evidence="5 6">
    <name type="scientific">Vanilla planifolia</name>
    <name type="common">Vanilla</name>
    <dbReference type="NCBI Taxonomy" id="51239"/>
    <lineage>
        <taxon>Eukaryota</taxon>
        <taxon>Viridiplantae</taxon>
        <taxon>Streptophyta</taxon>
        <taxon>Embryophyta</taxon>
        <taxon>Tracheophyta</taxon>
        <taxon>Spermatophyta</taxon>
        <taxon>Magnoliopsida</taxon>
        <taxon>Liliopsida</taxon>
        <taxon>Asparagales</taxon>
        <taxon>Orchidaceae</taxon>
        <taxon>Vanilloideae</taxon>
        <taxon>Vanilleae</taxon>
        <taxon>Vanilla</taxon>
    </lineage>
</organism>
<evidence type="ECO:0000256" key="4">
    <source>
        <dbReference type="RuleBase" id="RU000509"/>
    </source>
</evidence>
<dbReference type="Pfam" id="PF01373">
    <property type="entry name" value="Glyco_hydro_14"/>
    <property type="match status" value="1"/>
</dbReference>
<comment type="similarity">
    <text evidence="1 4">Belongs to the glycosyl hydrolase 14 family.</text>
</comment>
<dbReference type="SUPFAM" id="SSF51445">
    <property type="entry name" value="(Trans)glycosidases"/>
    <property type="match status" value="1"/>
</dbReference>
<dbReference type="EMBL" id="JADCNL010000014">
    <property type="protein sequence ID" value="KAG0453258.1"/>
    <property type="molecule type" value="Genomic_DNA"/>
</dbReference>
<dbReference type="GO" id="GO:0000272">
    <property type="term" value="P:polysaccharide catabolic process"/>
    <property type="evidence" value="ECO:0007669"/>
    <property type="project" value="UniProtKB-KW"/>
</dbReference>
<dbReference type="InterPro" id="IPR017853">
    <property type="entry name" value="GH"/>
</dbReference>
<evidence type="ECO:0000313" key="5">
    <source>
        <dbReference type="EMBL" id="KAG0453258.1"/>
    </source>
</evidence>
<sequence length="359" mass="41263">MENTISATCLENRSIKASLDSQASLLRIDESLSPSSLDSVVVVEREIKNDKFTSSSPSTHQNVRILSRDLFNIIREFKLKLQVVMAFHEYGGKESDHIVISLPKWILEIGQDNQDIFFTDREGRRSTECLSWGIDKERVLKGRTGVEVYFDFMRSFRMEFNDLFEEGLISAVEIGLGSSGELKYPSFLEKVGWIYPGIGEFQCYDKYMQHHLRRAARDIKPRCRANGRVLQPNKSGWIFSSFDMLKKHHVMMKFTLVSQAPGSALETDEAWSDAEGQSWQVLNSAWEHGLIIAAQGNFQCHDRAACIRFLETVKPRNDPDHHHISFSPSSFLTCLHEGRFVLIRPWQLHQIYAWRAVVC</sequence>
<dbReference type="GO" id="GO:0016161">
    <property type="term" value="F:beta-amylase activity"/>
    <property type="evidence" value="ECO:0007669"/>
    <property type="project" value="UniProtKB-EC"/>
</dbReference>
<gene>
    <name evidence="5" type="ORF">HPP92_025922</name>
</gene>
<proteinExistence type="inferred from homology"/>
<dbReference type="Gene3D" id="3.20.20.80">
    <property type="entry name" value="Glycosidases"/>
    <property type="match status" value="2"/>
</dbReference>
<dbReference type="InterPro" id="IPR001554">
    <property type="entry name" value="Glyco_hydro_14"/>
</dbReference>
<dbReference type="EC" id="3.2.1.2" evidence="4"/>
<dbReference type="PRINTS" id="PR00750">
    <property type="entry name" value="BETAAMYLASE"/>
</dbReference>
<dbReference type="PANTHER" id="PTHR31352:SF8">
    <property type="entry name" value="BETA-AMYLASE 8"/>
    <property type="match status" value="1"/>
</dbReference>
<dbReference type="OrthoDB" id="695631at2759"/>
<evidence type="ECO:0000313" key="6">
    <source>
        <dbReference type="Proteomes" id="UP000636800"/>
    </source>
</evidence>
<dbReference type="AlphaFoldDB" id="A0A835PKY8"/>
<keyword evidence="4" id="KW-0378">Hydrolase</keyword>
<keyword evidence="6" id="KW-1185">Reference proteome</keyword>
<dbReference type="Proteomes" id="UP000636800">
    <property type="component" value="Unassembled WGS sequence"/>
</dbReference>
<comment type="catalytic activity">
    <reaction evidence="4">
        <text>Hydrolysis of (1-&gt;4)-alpha-D-glucosidic linkages in polysaccharides so as to remove successive maltose units from the non-reducing ends of the chains.</text>
        <dbReference type="EC" id="3.2.1.2"/>
    </reaction>
</comment>
<reference evidence="5 6" key="1">
    <citation type="journal article" date="2020" name="Nat. Food">
        <title>A phased Vanilla planifolia genome enables genetic improvement of flavour and production.</title>
        <authorList>
            <person name="Hasing T."/>
            <person name="Tang H."/>
            <person name="Brym M."/>
            <person name="Khazi F."/>
            <person name="Huang T."/>
            <person name="Chambers A.H."/>
        </authorList>
    </citation>
    <scope>NUCLEOTIDE SEQUENCE [LARGE SCALE GENOMIC DNA]</scope>
    <source>
        <tissue evidence="5">Leaf</tissue>
    </source>
</reference>
<keyword evidence="4" id="KW-0326">Glycosidase</keyword>
<accession>A0A835PKY8</accession>
<evidence type="ECO:0000256" key="2">
    <source>
        <dbReference type="ARBA" id="ARBA00023277"/>
    </source>
</evidence>
<evidence type="ECO:0000256" key="3">
    <source>
        <dbReference type="ARBA" id="ARBA00023326"/>
    </source>
</evidence>
<evidence type="ECO:0000256" key="1">
    <source>
        <dbReference type="ARBA" id="ARBA00005652"/>
    </source>
</evidence>
<comment type="caution">
    <text evidence="5">The sequence shown here is derived from an EMBL/GenBank/DDBJ whole genome shotgun (WGS) entry which is preliminary data.</text>
</comment>
<dbReference type="PANTHER" id="PTHR31352">
    <property type="entry name" value="BETA-AMYLASE 1, CHLOROPLASTIC"/>
    <property type="match status" value="1"/>
</dbReference>
<name>A0A835PKY8_VANPL</name>
<keyword evidence="2 4" id="KW-0119">Carbohydrate metabolism</keyword>